<evidence type="ECO:0000256" key="13">
    <source>
        <dbReference type="ARBA" id="ARBA00022989"/>
    </source>
</evidence>
<evidence type="ECO:0000256" key="4">
    <source>
        <dbReference type="ARBA" id="ARBA00005189"/>
    </source>
</evidence>
<evidence type="ECO:0000256" key="3">
    <source>
        <dbReference type="ARBA" id="ARBA00005119"/>
    </source>
</evidence>
<comment type="pathway">
    <text evidence="3 18">Phospholipid metabolism; CDP-diacylglycerol biosynthesis; CDP-diacylglycerol from sn-glycerol 3-phosphate: step 3/3.</text>
</comment>
<comment type="subcellular location">
    <subcellularLocation>
        <location evidence="2">Cell membrane</location>
        <topology evidence="2">Multi-pass membrane protein</topology>
    </subcellularLocation>
</comment>
<keyword evidence="11 18" id="KW-0812">Transmembrane</keyword>
<keyword evidence="17" id="KW-1208">Phospholipid metabolism</keyword>
<evidence type="ECO:0000256" key="7">
    <source>
        <dbReference type="ARBA" id="ARBA00019373"/>
    </source>
</evidence>
<feature type="transmembrane region" description="Helical" evidence="19">
    <location>
        <begin position="101"/>
        <end position="122"/>
    </location>
</feature>
<evidence type="ECO:0000256" key="11">
    <source>
        <dbReference type="ARBA" id="ARBA00022692"/>
    </source>
</evidence>
<keyword evidence="12 18" id="KW-0548">Nucleotidyltransferase</keyword>
<dbReference type="PANTHER" id="PTHR46382:SF1">
    <property type="entry name" value="PHOSPHATIDATE CYTIDYLYLTRANSFERASE"/>
    <property type="match status" value="1"/>
</dbReference>
<evidence type="ECO:0000256" key="8">
    <source>
        <dbReference type="ARBA" id="ARBA00022475"/>
    </source>
</evidence>
<comment type="similarity">
    <text evidence="5 18">Belongs to the CDS family.</text>
</comment>
<evidence type="ECO:0000256" key="6">
    <source>
        <dbReference type="ARBA" id="ARBA00012487"/>
    </source>
</evidence>
<protein>
    <recommendedName>
        <fullName evidence="7 18">Phosphatidate cytidylyltransferase</fullName>
        <ecNumber evidence="6 18">2.7.7.41</ecNumber>
    </recommendedName>
</protein>
<evidence type="ECO:0000313" key="21">
    <source>
        <dbReference type="Proteomes" id="UP001565220"/>
    </source>
</evidence>
<dbReference type="Proteomes" id="UP001565220">
    <property type="component" value="Unassembled WGS sequence"/>
</dbReference>
<comment type="catalytic activity">
    <reaction evidence="1 18">
        <text>a 1,2-diacyl-sn-glycero-3-phosphate + CTP + H(+) = a CDP-1,2-diacyl-sn-glycerol + diphosphate</text>
        <dbReference type="Rhea" id="RHEA:16229"/>
        <dbReference type="ChEBI" id="CHEBI:15378"/>
        <dbReference type="ChEBI" id="CHEBI:33019"/>
        <dbReference type="ChEBI" id="CHEBI:37563"/>
        <dbReference type="ChEBI" id="CHEBI:58332"/>
        <dbReference type="ChEBI" id="CHEBI:58608"/>
        <dbReference type="EC" id="2.7.7.41"/>
    </reaction>
</comment>
<comment type="pathway">
    <text evidence="4">Lipid metabolism.</text>
</comment>
<feature type="transmembrane region" description="Helical" evidence="19">
    <location>
        <begin position="6"/>
        <end position="27"/>
    </location>
</feature>
<evidence type="ECO:0000256" key="15">
    <source>
        <dbReference type="ARBA" id="ARBA00023136"/>
    </source>
</evidence>
<evidence type="ECO:0000256" key="17">
    <source>
        <dbReference type="ARBA" id="ARBA00023264"/>
    </source>
</evidence>
<organism evidence="20 21">
    <name type="scientific">Clostridium lapidicellarium</name>
    <dbReference type="NCBI Taxonomy" id="3240931"/>
    <lineage>
        <taxon>Bacteria</taxon>
        <taxon>Bacillati</taxon>
        <taxon>Bacillota</taxon>
        <taxon>Clostridia</taxon>
        <taxon>Eubacteriales</taxon>
        <taxon>Clostridiaceae</taxon>
        <taxon>Clostridium</taxon>
    </lineage>
</organism>
<reference evidence="20 21" key="1">
    <citation type="submission" date="2024-08" db="EMBL/GenBank/DDBJ databases">
        <title>Clostridium lapicellarii sp. nov., and Clostridium renhuaiense sp. nov., two species isolated from the mud in a fermentation cellar used for producing sauce-flavour Chinese liquors.</title>
        <authorList>
            <person name="Yang F."/>
            <person name="Wang H."/>
            <person name="Chen L.Q."/>
            <person name="Zhou N."/>
            <person name="Lu J.J."/>
            <person name="Pu X.X."/>
            <person name="Wan B."/>
            <person name="Wang L."/>
            <person name="Liu S.J."/>
        </authorList>
    </citation>
    <scope>NUCLEOTIDE SEQUENCE [LARGE SCALE GENOMIC DNA]</scope>
    <source>
        <strain evidence="20 21">MT-113</strain>
    </source>
</reference>
<dbReference type="RefSeq" id="WP_294180492.1">
    <property type="nucleotide sequence ID" value="NZ_JBGFFE010000001.1"/>
</dbReference>
<keyword evidence="16" id="KW-0594">Phospholipid biosynthesis</keyword>
<evidence type="ECO:0000256" key="2">
    <source>
        <dbReference type="ARBA" id="ARBA00004651"/>
    </source>
</evidence>
<dbReference type="PROSITE" id="PS01315">
    <property type="entry name" value="CDS"/>
    <property type="match status" value="1"/>
</dbReference>
<sequence>MSNRYLGAATLIPFILILFLGGIYLKYGIMILSIMGMYEFYKVVRKKGINTVNIIGYLMCIAYYIMAVNRGINYKFIFFIVLISIFLLLCIPVLNPDYDFIDIACTLFGFLYVAVFFSSVVLVNNMSYGNYLVWIIFISAWVCDTAAYYTGRFLGRRKLCPKVSPKKTVEGSIGGILGSIIICTLFGLFAIRKGVPIALHHYTIMGVLSGVLCQFGDLAASTIKRSAKVKDYSNLIPGHGGILDRFDSILFSGVVILYYLMFIVSI</sequence>
<dbReference type="GO" id="GO:0016779">
    <property type="term" value="F:nucleotidyltransferase activity"/>
    <property type="evidence" value="ECO:0007669"/>
    <property type="project" value="UniProtKB-KW"/>
</dbReference>
<keyword evidence="9" id="KW-0444">Lipid biosynthesis</keyword>
<keyword evidence="13 19" id="KW-1133">Transmembrane helix</keyword>
<keyword evidence="15 19" id="KW-0472">Membrane</keyword>
<keyword evidence="14" id="KW-0443">Lipid metabolism</keyword>
<evidence type="ECO:0000313" key="20">
    <source>
        <dbReference type="EMBL" id="MEY8762124.1"/>
    </source>
</evidence>
<feature type="transmembrane region" description="Helical" evidence="19">
    <location>
        <begin position="72"/>
        <end position="94"/>
    </location>
</feature>
<dbReference type="Pfam" id="PF01148">
    <property type="entry name" value="CTP_transf_1"/>
    <property type="match status" value="1"/>
</dbReference>
<keyword evidence="8" id="KW-1003">Cell membrane</keyword>
<dbReference type="InterPro" id="IPR000374">
    <property type="entry name" value="PC_trans"/>
</dbReference>
<evidence type="ECO:0000256" key="10">
    <source>
        <dbReference type="ARBA" id="ARBA00022679"/>
    </source>
</evidence>
<feature type="transmembrane region" description="Helical" evidence="19">
    <location>
        <begin position="171"/>
        <end position="191"/>
    </location>
</feature>
<evidence type="ECO:0000256" key="18">
    <source>
        <dbReference type="RuleBase" id="RU003938"/>
    </source>
</evidence>
<evidence type="ECO:0000256" key="14">
    <source>
        <dbReference type="ARBA" id="ARBA00023098"/>
    </source>
</evidence>
<feature type="transmembrane region" description="Helical" evidence="19">
    <location>
        <begin position="128"/>
        <end position="150"/>
    </location>
</feature>
<feature type="transmembrane region" description="Helical" evidence="19">
    <location>
        <begin position="242"/>
        <end position="264"/>
    </location>
</feature>
<accession>A0ABV4DSA4</accession>
<feature type="transmembrane region" description="Helical" evidence="19">
    <location>
        <begin position="197"/>
        <end position="221"/>
    </location>
</feature>
<keyword evidence="21" id="KW-1185">Reference proteome</keyword>
<evidence type="ECO:0000256" key="1">
    <source>
        <dbReference type="ARBA" id="ARBA00001698"/>
    </source>
</evidence>
<evidence type="ECO:0000256" key="12">
    <source>
        <dbReference type="ARBA" id="ARBA00022695"/>
    </source>
</evidence>
<dbReference type="EMBL" id="JBGFFE010000001">
    <property type="protein sequence ID" value="MEY8762124.1"/>
    <property type="molecule type" value="Genomic_DNA"/>
</dbReference>
<gene>
    <name evidence="20" type="ORF">AB8S09_00495</name>
</gene>
<evidence type="ECO:0000256" key="5">
    <source>
        <dbReference type="ARBA" id="ARBA00010185"/>
    </source>
</evidence>
<comment type="caution">
    <text evidence="20">The sequence shown here is derived from an EMBL/GenBank/DDBJ whole genome shotgun (WGS) entry which is preliminary data.</text>
</comment>
<evidence type="ECO:0000256" key="19">
    <source>
        <dbReference type="SAM" id="Phobius"/>
    </source>
</evidence>
<keyword evidence="10 18" id="KW-0808">Transferase</keyword>
<proteinExistence type="inferred from homology"/>
<evidence type="ECO:0000256" key="16">
    <source>
        <dbReference type="ARBA" id="ARBA00023209"/>
    </source>
</evidence>
<dbReference type="PANTHER" id="PTHR46382">
    <property type="entry name" value="PHOSPHATIDATE CYTIDYLYLTRANSFERASE"/>
    <property type="match status" value="1"/>
</dbReference>
<feature type="transmembrane region" description="Helical" evidence="19">
    <location>
        <begin position="48"/>
        <end position="66"/>
    </location>
</feature>
<evidence type="ECO:0000256" key="9">
    <source>
        <dbReference type="ARBA" id="ARBA00022516"/>
    </source>
</evidence>
<name>A0ABV4DSA4_9CLOT</name>
<dbReference type="EC" id="2.7.7.41" evidence="6 18"/>